<dbReference type="Proteomes" id="UP001442494">
    <property type="component" value="Unassembled WGS sequence"/>
</dbReference>
<feature type="domain" description="Erythromycin biosynthesis protein CIII-like C-terminal" evidence="2">
    <location>
        <begin position="309"/>
        <end position="405"/>
    </location>
</feature>
<dbReference type="PANTHER" id="PTHR48050">
    <property type="entry name" value="STEROL 3-BETA-GLUCOSYLTRANSFERASE"/>
    <property type="match status" value="1"/>
</dbReference>
<accession>A0ABV0JR29</accession>
<dbReference type="InterPro" id="IPR004276">
    <property type="entry name" value="GlycoTrans_28_N"/>
</dbReference>
<proteinExistence type="predicted"/>
<dbReference type="CDD" id="cd03784">
    <property type="entry name" value="GT1_Gtf-like"/>
    <property type="match status" value="1"/>
</dbReference>
<evidence type="ECO:0000259" key="2">
    <source>
        <dbReference type="Pfam" id="PF06722"/>
    </source>
</evidence>
<dbReference type="SUPFAM" id="SSF53756">
    <property type="entry name" value="UDP-Glycosyltransferase/glycogen phosphorylase"/>
    <property type="match status" value="1"/>
</dbReference>
<feature type="domain" description="Glycosyltransferase family 28 N-terminal" evidence="1">
    <location>
        <begin position="3"/>
        <end position="145"/>
    </location>
</feature>
<keyword evidence="4" id="KW-1185">Reference proteome</keyword>
<dbReference type="InterPro" id="IPR050426">
    <property type="entry name" value="Glycosyltransferase_28"/>
</dbReference>
<evidence type="ECO:0000259" key="1">
    <source>
        <dbReference type="Pfam" id="PF03033"/>
    </source>
</evidence>
<name>A0ABV0JR29_9CYAN</name>
<gene>
    <name evidence="3" type="ORF">NDI37_11545</name>
</gene>
<evidence type="ECO:0000313" key="3">
    <source>
        <dbReference type="EMBL" id="MEP0865101.1"/>
    </source>
</evidence>
<dbReference type="Pfam" id="PF03033">
    <property type="entry name" value="Glyco_transf_28"/>
    <property type="match status" value="1"/>
</dbReference>
<dbReference type="PANTHER" id="PTHR48050:SF13">
    <property type="entry name" value="STEROL 3-BETA-GLUCOSYLTRANSFERASE UGT80A2"/>
    <property type="match status" value="1"/>
</dbReference>
<dbReference type="EMBL" id="JAMPKK010000021">
    <property type="protein sequence ID" value="MEP0865101.1"/>
    <property type="molecule type" value="Genomic_DNA"/>
</dbReference>
<protein>
    <submittedName>
        <fullName evidence="3">Glycosyltransferase</fullName>
    </submittedName>
</protein>
<comment type="caution">
    <text evidence="3">The sequence shown here is derived from an EMBL/GenBank/DDBJ whole genome shotgun (WGS) entry which is preliminary data.</text>
</comment>
<dbReference type="Pfam" id="PF06722">
    <property type="entry name" value="EryCIII-like_C"/>
    <property type="match status" value="1"/>
</dbReference>
<dbReference type="InterPro" id="IPR010610">
    <property type="entry name" value="EryCIII-like_C"/>
</dbReference>
<evidence type="ECO:0000313" key="4">
    <source>
        <dbReference type="Proteomes" id="UP001442494"/>
    </source>
</evidence>
<dbReference type="Gene3D" id="3.40.50.2000">
    <property type="entry name" value="Glycogen Phosphorylase B"/>
    <property type="match status" value="2"/>
</dbReference>
<dbReference type="InterPro" id="IPR002213">
    <property type="entry name" value="UDP_glucos_trans"/>
</dbReference>
<reference evidence="3 4" key="1">
    <citation type="submission" date="2022-04" db="EMBL/GenBank/DDBJ databases">
        <title>Positive selection, recombination, and allopatry shape intraspecific diversity of widespread and dominant cyanobacteria.</title>
        <authorList>
            <person name="Wei J."/>
            <person name="Shu W."/>
            <person name="Hu C."/>
        </authorList>
    </citation>
    <scope>NUCLEOTIDE SEQUENCE [LARGE SCALE GENOMIC DNA]</scope>
    <source>
        <strain evidence="3 4">GB2-A5</strain>
    </source>
</reference>
<organism evidence="3 4">
    <name type="scientific">Funiculus sociatus GB2-A5</name>
    <dbReference type="NCBI Taxonomy" id="2933946"/>
    <lineage>
        <taxon>Bacteria</taxon>
        <taxon>Bacillati</taxon>
        <taxon>Cyanobacteriota</taxon>
        <taxon>Cyanophyceae</taxon>
        <taxon>Coleofasciculales</taxon>
        <taxon>Coleofasciculaceae</taxon>
        <taxon>Funiculus</taxon>
    </lineage>
</organism>
<sequence>MHITILTIGSRGDVQPYVALGLGLQAAGHKVCLATHAIFENFVRSQGLDFAPLAGNLKELFATEEGQVIFSESGRNTIRFTRNFIGNFIGPIMEDLLADSWRACQGAEAIISMPLAIAGYHIAEKLGVPFYSAWTNPATQTRAFPIPWAPTGLRLGGTYNWLTYILFQQLVWQSIRSSVNQWRQKTLNLPPMPLTVPSWFYKSPTFYCYSPAVLPKPPDWPDWVYVTGYWFLDRPPDWQPSADLVDFLAAGSPPVYVTFGSIIDRNPEALTKLVLEAIALTGVRAILDMGWGGLSNPELSDQVLCVTSDSAPHDWLLPQMAAMVHHGGSGTTFAGLRAGLPSIIVPSFGETFFWGQRVADLGVGPPPIPKKQLTVERLADAIHTATSDKTMQARVAALSQQIRSEDGVAQAVEGFQNSIAKNFSSTICSDAIN</sequence>
<dbReference type="RefSeq" id="WP_190423380.1">
    <property type="nucleotide sequence ID" value="NZ_JAMPKK010000021.1"/>
</dbReference>